<dbReference type="Gene3D" id="3.30.565.10">
    <property type="entry name" value="Histidine kinase-like ATPase, C-terminal domain"/>
    <property type="match status" value="1"/>
</dbReference>
<dbReference type="AlphaFoldDB" id="Q0AMN4"/>
<dbReference type="SUPFAM" id="SSF55874">
    <property type="entry name" value="ATPase domain of HSP90 chaperone/DNA topoisomerase II/histidine kinase"/>
    <property type="match status" value="1"/>
</dbReference>
<dbReference type="KEGG" id="mmr:Mmar10_2161"/>
<evidence type="ECO:0008006" key="3">
    <source>
        <dbReference type="Google" id="ProtNLM"/>
    </source>
</evidence>
<organism evidence="1 2">
    <name type="scientific">Maricaulis maris (strain MCS10)</name>
    <name type="common">Caulobacter maris</name>
    <dbReference type="NCBI Taxonomy" id="394221"/>
    <lineage>
        <taxon>Bacteria</taxon>
        <taxon>Pseudomonadati</taxon>
        <taxon>Pseudomonadota</taxon>
        <taxon>Alphaproteobacteria</taxon>
        <taxon>Maricaulales</taxon>
        <taxon>Maricaulaceae</taxon>
        <taxon>Maricaulis</taxon>
    </lineage>
</organism>
<dbReference type="HOGENOM" id="CLU_045531_0_0_5"/>
<dbReference type="STRING" id="394221.Mmar10_2161"/>
<dbReference type="InterPro" id="IPR036890">
    <property type="entry name" value="HATPase_C_sf"/>
</dbReference>
<sequence length="457" mass="50987">MRIGMKKLGSASANPTRAFFVRMLTRDITLTDCILDLIDNCIDGAWERAGGNAFTLNNNVELDQYKIDISLSEDGFTISDNCGGISFDDAVEYAFTFGRSANADAESYSIGIYGIGMKRAVFKIGRKILVRSTSEANGEIEAFRVPIDVDRWLAHGDKEDWDFDIESDNPLPEPGVQISVDNLTDNTKADFSNPDFVKQLIRVISRDYSIHLHRGLQISVNGMPVTGWLIELRESAEFTPMRDSYVDEVNGEEVFVEILAGMGAPPPDDLEPGERRKDFEQRSGWYVICNGRVVVAADKSTITGWGTPNWPKWHPQYSGFLGIVIFSAENAESLPLTTTKRSVDATQPMFRRALAQMRKPSTSWIEYTNARKSQRDAAYKSESATNNISIFEIEHSKTAKLPSFTAKTREPVANIAYQMPKNRVRELAAAMGNVGLPYRDVGINTFELAFNELVGED</sequence>
<protein>
    <recommendedName>
        <fullName evidence="3">ATP-binding protein</fullName>
    </recommendedName>
</protein>
<dbReference type="EMBL" id="CP000449">
    <property type="protein sequence ID" value="ABI66453.1"/>
    <property type="molecule type" value="Genomic_DNA"/>
</dbReference>
<dbReference type="Proteomes" id="UP000001964">
    <property type="component" value="Chromosome"/>
</dbReference>
<dbReference type="eggNOG" id="COG0323">
    <property type="taxonomic scope" value="Bacteria"/>
</dbReference>
<accession>Q0AMN4</accession>
<evidence type="ECO:0000313" key="1">
    <source>
        <dbReference type="EMBL" id="ABI66453.1"/>
    </source>
</evidence>
<proteinExistence type="predicted"/>
<gene>
    <name evidence="1" type="ordered locus">Mmar10_2161</name>
</gene>
<evidence type="ECO:0000313" key="2">
    <source>
        <dbReference type="Proteomes" id="UP000001964"/>
    </source>
</evidence>
<keyword evidence="2" id="KW-1185">Reference proteome</keyword>
<name>Q0AMN4_MARMM</name>
<reference evidence="1 2" key="1">
    <citation type="submission" date="2006-08" db="EMBL/GenBank/DDBJ databases">
        <title>Complete sequence of Maricaulis maris MCS10.</title>
        <authorList>
            <consortium name="US DOE Joint Genome Institute"/>
            <person name="Copeland A."/>
            <person name="Lucas S."/>
            <person name="Lapidus A."/>
            <person name="Barry K."/>
            <person name="Detter J.C."/>
            <person name="Glavina del Rio T."/>
            <person name="Hammon N."/>
            <person name="Israni S."/>
            <person name="Dalin E."/>
            <person name="Tice H."/>
            <person name="Pitluck S."/>
            <person name="Saunders E."/>
            <person name="Brettin T."/>
            <person name="Bruce D."/>
            <person name="Han C."/>
            <person name="Tapia R."/>
            <person name="Gilna P."/>
            <person name="Schmutz J."/>
            <person name="Larimer F."/>
            <person name="Land M."/>
            <person name="Hauser L."/>
            <person name="Kyrpides N."/>
            <person name="Mikhailova N."/>
            <person name="Viollier P."/>
            <person name="Stephens C."/>
            <person name="Richardson P."/>
        </authorList>
    </citation>
    <scope>NUCLEOTIDE SEQUENCE [LARGE SCALE GENOMIC DNA]</scope>
    <source>
        <strain evidence="1 2">MCS10</strain>
    </source>
</reference>
<dbReference type="Pfam" id="PF13589">
    <property type="entry name" value="HATPase_c_3"/>
    <property type="match status" value="1"/>
</dbReference>